<accession>A0ACA9S1H6</accession>
<feature type="non-terminal residue" evidence="1">
    <location>
        <position position="1"/>
    </location>
</feature>
<proteinExistence type="predicted"/>
<dbReference type="EMBL" id="CAJVQC010083510">
    <property type="protein sequence ID" value="CAG8820338.1"/>
    <property type="molecule type" value="Genomic_DNA"/>
</dbReference>
<evidence type="ECO:0000313" key="2">
    <source>
        <dbReference type="Proteomes" id="UP000789920"/>
    </source>
</evidence>
<reference evidence="1" key="1">
    <citation type="submission" date="2021-06" db="EMBL/GenBank/DDBJ databases">
        <authorList>
            <person name="Kallberg Y."/>
            <person name="Tangrot J."/>
            <person name="Rosling A."/>
        </authorList>
    </citation>
    <scope>NUCLEOTIDE SEQUENCE</scope>
    <source>
        <strain evidence="1">MA461A</strain>
    </source>
</reference>
<sequence>ITVTPCYTLPLLNTPPFNTQNLIDPFDYYIQNQDTTIVRPNSPQRFKEINLQPIAEE</sequence>
<evidence type="ECO:0000313" key="1">
    <source>
        <dbReference type="EMBL" id="CAG8820338.1"/>
    </source>
</evidence>
<organism evidence="1 2">
    <name type="scientific">Racocetra persica</name>
    <dbReference type="NCBI Taxonomy" id="160502"/>
    <lineage>
        <taxon>Eukaryota</taxon>
        <taxon>Fungi</taxon>
        <taxon>Fungi incertae sedis</taxon>
        <taxon>Mucoromycota</taxon>
        <taxon>Glomeromycotina</taxon>
        <taxon>Glomeromycetes</taxon>
        <taxon>Diversisporales</taxon>
        <taxon>Gigasporaceae</taxon>
        <taxon>Racocetra</taxon>
    </lineage>
</organism>
<name>A0ACA9S1H6_9GLOM</name>
<dbReference type="Proteomes" id="UP000789920">
    <property type="component" value="Unassembled WGS sequence"/>
</dbReference>
<comment type="caution">
    <text evidence="1">The sequence shown here is derived from an EMBL/GenBank/DDBJ whole genome shotgun (WGS) entry which is preliminary data.</text>
</comment>
<keyword evidence="2" id="KW-1185">Reference proteome</keyword>
<gene>
    <name evidence="1" type="ORF">RPERSI_LOCUS25336</name>
</gene>
<protein>
    <submittedName>
        <fullName evidence="1">15063_t:CDS:1</fullName>
    </submittedName>
</protein>